<dbReference type="EMBL" id="FUYQ01000002">
    <property type="protein sequence ID" value="SKB30993.1"/>
    <property type="molecule type" value="Genomic_DNA"/>
</dbReference>
<keyword evidence="2" id="KW-1185">Reference proteome</keyword>
<protein>
    <submittedName>
        <fullName evidence="1">Uncharacterized protein</fullName>
    </submittedName>
</protein>
<dbReference type="AlphaFoldDB" id="A0A1T5A8K5"/>
<evidence type="ECO:0000313" key="1">
    <source>
        <dbReference type="EMBL" id="SKB30993.1"/>
    </source>
</evidence>
<dbReference type="Proteomes" id="UP000190852">
    <property type="component" value="Unassembled WGS sequence"/>
</dbReference>
<organism evidence="1 2">
    <name type="scientific">Parabacteroides chartae</name>
    <dbReference type="NCBI Taxonomy" id="1037355"/>
    <lineage>
        <taxon>Bacteria</taxon>
        <taxon>Pseudomonadati</taxon>
        <taxon>Bacteroidota</taxon>
        <taxon>Bacteroidia</taxon>
        <taxon>Bacteroidales</taxon>
        <taxon>Tannerellaceae</taxon>
        <taxon>Parabacteroides</taxon>
    </lineage>
</organism>
<sequence length="41" mass="4616">MLILIESFPNSCVESANNTGRAKEKTKEKGMPFGHPLYVMF</sequence>
<reference evidence="2" key="1">
    <citation type="submission" date="2017-02" db="EMBL/GenBank/DDBJ databases">
        <authorList>
            <person name="Varghese N."/>
            <person name="Submissions S."/>
        </authorList>
    </citation>
    <scope>NUCLEOTIDE SEQUENCE [LARGE SCALE GENOMIC DNA]</scope>
    <source>
        <strain evidence="2">DSM 24967</strain>
    </source>
</reference>
<proteinExistence type="predicted"/>
<accession>A0A1T5A8K5</accession>
<name>A0A1T5A8K5_9BACT</name>
<gene>
    <name evidence="1" type="ORF">SAMN05660349_00524</name>
</gene>
<evidence type="ECO:0000313" key="2">
    <source>
        <dbReference type="Proteomes" id="UP000190852"/>
    </source>
</evidence>